<evidence type="ECO:0000256" key="11">
    <source>
        <dbReference type="ARBA" id="ARBA00022989"/>
    </source>
</evidence>
<protein>
    <recommendedName>
        <fullName evidence="3">histidine kinase</fullName>
        <ecNumber evidence="3">2.7.13.3</ecNumber>
    </recommendedName>
</protein>
<dbReference type="Pfam" id="PF00512">
    <property type="entry name" value="HisKA"/>
    <property type="match status" value="1"/>
</dbReference>
<evidence type="ECO:0000256" key="12">
    <source>
        <dbReference type="ARBA" id="ARBA00023012"/>
    </source>
</evidence>
<dbReference type="Pfam" id="PF00672">
    <property type="entry name" value="HAMP"/>
    <property type="match status" value="1"/>
</dbReference>
<dbReference type="SMART" id="SM00388">
    <property type="entry name" value="HisKA"/>
    <property type="match status" value="1"/>
</dbReference>
<keyword evidence="9 17" id="KW-0418">Kinase</keyword>
<evidence type="ECO:0000313" key="17">
    <source>
        <dbReference type="EMBL" id="MFD2638419.1"/>
    </source>
</evidence>
<evidence type="ECO:0000256" key="7">
    <source>
        <dbReference type="ARBA" id="ARBA00022692"/>
    </source>
</evidence>
<dbReference type="PANTHER" id="PTHR45528">
    <property type="entry name" value="SENSOR HISTIDINE KINASE CPXA"/>
    <property type="match status" value="1"/>
</dbReference>
<dbReference type="Gene3D" id="6.10.340.10">
    <property type="match status" value="1"/>
</dbReference>
<dbReference type="PRINTS" id="PR00344">
    <property type="entry name" value="BCTRLSENSOR"/>
</dbReference>
<evidence type="ECO:0000256" key="6">
    <source>
        <dbReference type="ARBA" id="ARBA00022679"/>
    </source>
</evidence>
<dbReference type="InterPro" id="IPR005467">
    <property type="entry name" value="His_kinase_dom"/>
</dbReference>
<dbReference type="SUPFAM" id="SSF47384">
    <property type="entry name" value="Homodimeric domain of signal transducing histidine kinase"/>
    <property type="match status" value="1"/>
</dbReference>
<dbReference type="InterPro" id="IPR003661">
    <property type="entry name" value="HisK_dim/P_dom"/>
</dbReference>
<evidence type="ECO:0000259" key="15">
    <source>
        <dbReference type="PROSITE" id="PS50109"/>
    </source>
</evidence>
<dbReference type="SMART" id="SM00304">
    <property type="entry name" value="HAMP"/>
    <property type="match status" value="1"/>
</dbReference>
<evidence type="ECO:0000256" key="9">
    <source>
        <dbReference type="ARBA" id="ARBA00022777"/>
    </source>
</evidence>
<dbReference type="InterPro" id="IPR050398">
    <property type="entry name" value="HssS/ArlS-like"/>
</dbReference>
<keyword evidence="12" id="KW-0902">Two-component regulatory system</keyword>
<evidence type="ECO:0000313" key="18">
    <source>
        <dbReference type="Proteomes" id="UP001597452"/>
    </source>
</evidence>
<organism evidence="17 18">
    <name type="scientific">Piscibacillus salipiscarius</name>
    <dbReference type="NCBI Taxonomy" id="299480"/>
    <lineage>
        <taxon>Bacteria</taxon>
        <taxon>Bacillati</taxon>
        <taxon>Bacillota</taxon>
        <taxon>Bacilli</taxon>
        <taxon>Bacillales</taxon>
        <taxon>Bacillaceae</taxon>
        <taxon>Piscibacillus</taxon>
    </lineage>
</organism>
<dbReference type="InterPro" id="IPR003660">
    <property type="entry name" value="HAMP_dom"/>
</dbReference>
<keyword evidence="10" id="KW-0067">ATP-binding</keyword>
<dbReference type="Proteomes" id="UP001597452">
    <property type="component" value="Unassembled WGS sequence"/>
</dbReference>
<dbReference type="PANTHER" id="PTHR45528:SF1">
    <property type="entry name" value="SENSOR HISTIDINE KINASE CPXA"/>
    <property type="match status" value="1"/>
</dbReference>
<dbReference type="Pfam" id="PF02518">
    <property type="entry name" value="HATPase_c"/>
    <property type="match status" value="1"/>
</dbReference>
<evidence type="ECO:0000256" key="4">
    <source>
        <dbReference type="ARBA" id="ARBA00022475"/>
    </source>
</evidence>
<keyword evidence="5" id="KW-0597">Phosphoprotein</keyword>
<dbReference type="Gene3D" id="1.10.287.130">
    <property type="match status" value="1"/>
</dbReference>
<gene>
    <name evidence="17" type="ORF">ACFSW4_06045</name>
</gene>
<dbReference type="SUPFAM" id="SSF158472">
    <property type="entry name" value="HAMP domain-like"/>
    <property type="match status" value="1"/>
</dbReference>
<dbReference type="CDD" id="cd00075">
    <property type="entry name" value="HATPase"/>
    <property type="match status" value="1"/>
</dbReference>
<feature type="domain" description="Histidine kinase" evidence="15">
    <location>
        <begin position="138"/>
        <end position="351"/>
    </location>
</feature>
<comment type="subcellular location">
    <subcellularLocation>
        <location evidence="2">Cell membrane</location>
        <topology evidence="2">Multi-pass membrane protein</topology>
    </subcellularLocation>
</comment>
<dbReference type="EMBL" id="JBHUMZ010000016">
    <property type="protein sequence ID" value="MFD2638419.1"/>
    <property type="molecule type" value="Genomic_DNA"/>
</dbReference>
<evidence type="ECO:0000256" key="5">
    <source>
        <dbReference type="ARBA" id="ARBA00022553"/>
    </source>
</evidence>
<keyword evidence="4" id="KW-1003">Cell membrane</keyword>
<sequence>MFKSLLVRLTSLNILMITLSILISSFAIYQTACILVDSIGNLNENRQSQFEWILFQYLFVFSFLTIIIGSVLHFYLTKSLINPIRKLILSTKKLKEGEIPESVNYESNNEIGELVNHYNELLHRLKENNQLRRKMVTDLSHEVRTPIQNLNGYLYAIKNGDIEQNEVVMESLFNESERLKHLIEQLDQLKEWDLAKHNVILDKSTVEISNLIRRCVSIFQWKFDQVHISIDLKLDEDLIELQEEGIQQVINNLLDNAYRYHEGSDPVQIHGKKHEDYYEFSIISKGQPIAPTDQEEIFKRFYRLNQHEKKINSTGLGLAIAKEIISNHKGNIGVYSSKQENTFWFTLPKRKTMST</sequence>
<dbReference type="GO" id="GO:0016301">
    <property type="term" value="F:kinase activity"/>
    <property type="evidence" value="ECO:0007669"/>
    <property type="project" value="UniProtKB-KW"/>
</dbReference>
<dbReference type="CDD" id="cd06225">
    <property type="entry name" value="HAMP"/>
    <property type="match status" value="1"/>
</dbReference>
<dbReference type="Gene3D" id="3.30.565.10">
    <property type="entry name" value="Histidine kinase-like ATPase, C-terminal domain"/>
    <property type="match status" value="1"/>
</dbReference>
<dbReference type="EC" id="2.7.13.3" evidence="3"/>
<dbReference type="InterPro" id="IPR036097">
    <property type="entry name" value="HisK_dim/P_sf"/>
</dbReference>
<feature type="domain" description="HAMP" evidence="16">
    <location>
        <begin position="78"/>
        <end position="130"/>
    </location>
</feature>
<dbReference type="RefSeq" id="WP_377328097.1">
    <property type="nucleotide sequence ID" value="NZ_JBHUMZ010000016.1"/>
</dbReference>
<dbReference type="InterPro" id="IPR003594">
    <property type="entry name" value="HATPase_dom"/>
</dbReference>
<comment type="caution">
    <text evidence="17">The sequence shown here is derived from an EMBL/GenBank/DDBJ whole genome shotgun (WGS) entry which is preliminary data.</text>
</comment>
<accession>A0ABW5Q8X0</accession>
<dbReference type="InterPro" id="IPR004358">
    <property type="entry name" value="Sig_transdc_His_kin-like_C"/>
</dbReference>
<keyword evidence="13 14" id="KW-0472">Membrane</keyword>
<evidence type="ECO:0000259" key="16">
    <source>
        <dbReference type="PROSITE" id="PS50885"/>
    </source>
</evidence>
<feature type="transmembrane region" description="Helical" evidence="14">
    <location>
        <begin position="12"/>
        <end position="32"/>
    </location>
</feature>
<feature type="transmembrane region" description="Helical" evidence="14">
    <location>
        <begin position="52"/>
        <end position="76"/>
    </location>
</feature>
<evidence type="ECO:0000256" key="3">
    <source>
        <dbReference type="ARBA" id="ARBA00012438"/>
    </source>
</evidence>
<dbReference type="CDD" id="cd00082">
    <property type="entry name" value="HisKA"/>
    <property type="match status" value="1"/>
</dbReference>
<comment type="catalytic activity">
    <reaction evidence="1">
        <text>ATP + protein L-histidine = ADP + protein N-phospho-L-histidine.</text>
        <dbReference type="EC" id="2.7.13.3"/>
    </reaction>
</comment>
<keyword evidence="18" id="KW-1185">Reference proteome</keyword>
<keyword evidence="6" id="KW-0808">Transferase</keyword>
<evidence type="ECO:0000256" key="10">
    <source>
        <dbReference type="ARBA" id="ARBA00022840"/>
    </source>
</evidence>
<keyword evidence="7 14" id="KW-0812">Transmembrane</keyword>
<proteinExistence type="predicted"/>
<dbReference type="SUPFAM" id="SSF55874">
    <property type="entry name" value="ATPase domain of HSP90 chaperone/DNA topoisomerase II/histidine kinase"/>
    <property type="match status" value="1"/>
</dbReference>
<keyword evidence="11 14" id="KW-1133">Transmembrane helix</keyword>
<evidence type="ECO:0000256" key="14">
    <source>
        <dbReference type="SAM" id="Phobius"/>
    </source>
</evidence>
<dbReference type="InterPro" id="IPR036890">
    <property type="entry name" value="HATPase_C_sf"/>
</dbReference>
<reference evidence="18" key="1">
    <citation type="journal article" date="2019" name="Int. J. Syst. Evol. Microbiol.">
        <title>The Global Catalogue of Microorganisms (GCM) 10K type strain sequencing project: providing services to taxonomists for standard genome sequencing and annotation.</title>
        <authorList>
            <consortium name="The Broad Institute Genomics Platform"/>
            <consortium name="The Broad Institute Genome Sequencing Center for Infectious Disease"/>
            <person name="Wu L."/>
            <person name="Ma J."/>
        </authorList>
    </citation>
    <scope>NUCLEOTIDE SEQUENCE [LARGE SCALE GENOMIC DNA]</scope>
    <source>
        <strain evidence="18">TISTR 1571</strain>
    </source>
</reference>
<name>A0ABW5Q8X0_9BACI</name>
<evidence type="ECO:0000256" key="2">
    <source>
        <dbReference type="ARBA" id="ARBA00004651"/>
    </source>
</evidence>
<dbReference type="PROSITE" id="PS50885">
    <property type="entry name" value="HAMP"/>
    <property type="match status" value="1"/>
</dbReference>
<dbReference type="SMART" id="SM00387">
    <property type="entry name" value="HATPase_c"/>
    <property type="match status" value="1"/>
</dbReference>
<dbReference type="PROSITE" id="PS50109">
    <property type="entry name" value="HIS_KIN"/>
    <property type="match status" value="1"/>
</dbReference>
<evidence type="ECO:0000256" key="13">
    <source>
        <dbReference type="ARBA" id="ARBA00023136"/>
    </source>
</evidence>
<keyword evidence="8" id="KW-0547">Nucleotide-binding</keyword>
<evidence type="ECO:0000256" key="1">
    <source>
        <dbReference type="ARBA" id="ARBA00000085"/>
    </source>
</evidence>
<evidence type="ECO:0000256" key="8">
    <source>
        <dbReference type="ARBA" id="ARBA00022741"/>
    </source>
</evidence>